<dbReference type="Pfam" id="PF13602">
    <property type="entry name" value="ADH_zinc_N_2"/>
    <property type="match status" value="1"/>
</dbReference>
<dbReference type="Gene3D" id="3.40.50.150">
    <property type="entry name" value="Vaccinia Virus protein VP39"/>
    <property type="match status" value="1"/>
</dbReference>
<dbReference type="InterPro" id="IPR029063">
    <property type="entry name" value="SAM-dependent_MTases_sf"/>
</dbReference>
<dbReference type="InterPro" id="IPR018201">
    <property type="entry name" value="Ketoacyl_synth_AS"/>
</dbReference>
<keyword evidence="3" id="KW-0808">Transferase</keyword>
<dbReference type="InterPro" id="IPR057326">
    <property type="entry name" value="KR_dom"/>
</dbReference>
<dbReference type="InterPro" id="IPR049552">
    <property type="entry name" value="PKS_DH_N"/>
</dbReference>
<dbReference type="InterPro" id="IPR016039">
    <property type="entry name" value="Thiolase-like"/>
</dbReference>
<keyword evidence="6" id="KW-0511">Multifunctional enzyme</keyword>
<dbReference type="Gene3D" id="3.40.47.10">
    <property type="match status" value="1"/>
</dbReference>
<feature type="region of interest" description="N-terminal hotdog fold" evidence="8">
    <location>
        <begin position="992"/>
        <end position="1128"/>
    </location>
</feature>
<dbReference type="PANTHER" id="PTHR43775">
    <property type="entry name" value="FATTY ACID SYNTHASE"/>
    <property type="match status" value="1"/>
</dbReference>
<evidence type="ECO:0000256" key="1">
    <source>
        <dbReference type="ARBA" id="ARBA00022450"/>
    </source>
</evidence>
<dbReference type="SMART" id="SM00826">
    <property type="entry name" value="PKS_DH"/>
    <property type="match status" value="1"/>
</dbReference>
<dbReference type="Gene3D" id="1.10.1200.10">
    <property type="entry name" value="ACP-like"/>
    <property type="match status" value="1"/>
</dbReference>
<name>A0A1W5CT38_9LECA</name>
<dbReference type="GO" id="GO:0031177">
    <property type="term" value="F:phosphopantetheine binding"/>
    <property type="evidence" value="ECO:0007669"/>
    <property type="project" value="InterPro"/>
</dbReference>
<evidence type="ECO:0000256" key="7">
    <source>
        <dbReference type="ARBA" id="ARBA00023315"/>
    </source>
</evidence>
<dbReference type="Proteomes" id="UP000192927">
    <property type="component" value="Unassembled WGS sequence"/>
</dbReference>
<dbReference type="Pfam" id="PF08240">
    <property type="entry name" value="ADH_N"/>
    <property type="match status" value="1"/>
</dbReference>
<dbReference type="Pfam" id="PF14765">
    <property type="entry name" value="PS-DH"/>
    <property type="match status" value="1"/>
</dbReference>
<dbReference type="PROSITE" id="PS52004">
    <property type="entry name" value="KS3_2"/>
    <property type="match status" value="1"/>
</dbReference>
<dbReference type="InterPro" id="IPR016036">
    <property type="entry name" value="Malonyl_transacylase_ACP-bd"/>
</dbReference>
<dbReference type="SUPFAM" id="SSF51735">
    <property type="entry name" value="NAD(P)-binding Rossmann-fold domains"/>
    <property type="match status" value="2"/>
</dbReference>
<dbReference type="Pfam" id="PF16197">
    <property type="entry name" value="KAsynt_C_assoc"/>
    <property type="match status" value="1"/>
</dbReference>
<dbReference type="InterPro" id="IPR006162">
    <property type="entry name" value="Ppantetheine_attach_site"/>
</dbReference>
<keyword evidence="4" id="KW-0521">NADP</keyword>
<dbReference type="Pfam" id="PF00109">
    <property type="entry name" value="ketoacyl-synt"/>
    <property type="match status" value="1"/>
</dbReference>
<dbReference type="PROSITE" id="PS50075">
    <property type="entry name" value="CARRIER"/>
    <property type="match status" value="1"/>
</dbReference>
<dbReference type="Gene3D" id="3.90.180.10">
    <property type="entry name" value="Medium-chain alcohol dehydrogenases, catalytic domain"/>
    <property type="match status" value="1"/>
</dbReference>
<evidence type="ECO:0000259" key="12">
    <source>
        <dbReference type="PROSITE" id="PS52019"/>
    </source>
</evidence>
<proteinExistence type="predicted"/>
<feature type="active site" description="Proton donor; for dehydratase activity" evidence="8">
    <location>
        <position position="1218"/>
    </location>
</feature>
<keyword evidence="2" id="KW-0597">Phosphoprotein</keyword>
<dbReference type="InterPro" id="IPR013968">
    <property type="entry name" value="PKS_KR"/>
</dbReference>
<evidence type="ECO:0000256" key="6">
    <source>
        <dbReference type="ARBA" id="ARBA00023268"/>
    </source>
</evidence>
<dbReference type="GO" id="GO:0030639">
    <property type="term" value="P:polyketide biosynthetic process"/>
    <property type="evidence" value="ECO:0007669"/>
    <property type="project" value="UniProtKB-ARBA"/>
</dbReference>
<dbReference type="Pfam" id="PF21089">
    <property type="entry name" value="PKS_DH_N"/>
    <property type="match status" value="1"/>
</dbReference>
<dbReference type="SUPFAM" id="SSF55048">
    <property type="entry name" value="Probable ACP-binding domain of malonyl-CoA ACP transacylase"/>
    <property type="match status" value="1"/>
</dbReference>
<dbReference type="InterPro" id="IPR020841">
    <property type="entry name" value="PKS_Beta-ketoAc_synthase_dom"/>
</dbReference>
<dbReference type="InterPro" id="IPR036736">
    <property type="entry name" value="ACP-like_sf"/>
</dbReference>
<dbReference type="InterPro" id="IPR001227">
    <property type="entry name" value="Ac_transferase_dom_sf"/>
</dbReference>
<dbReference type="CDD" id="cd00833">
    <property type="entry name" value="PKS"/>
    <property type="match status" value="1"/>
</dbReference>
<dbReference type="InterPro" id="IPR013154">
    <property type="entry name" value="ADH-like_N"/>
</dbReference>
<dbReference type="GO" id="GO:0004312">
    <property type="term" value="F:fatty acid synthase activity"/>
    <property type="evidence" value="ECO:0007669"/>
    <property type="project" value="TreeGrafter"/>
</dbReference>
<evidence type="ECO:0000259" key="11">
    <source>
        <dbReference type="PROSITE" id="PS52004"/>
    </source>
</evidence>
<evidence type="ECO:0000256" key="9">
    <source>
        <dbReference type="SAM" id="MobiDB-lite"/>
    </source>
</evidence>
<feature type="region of interest" description="Disordered" evidence="9">
    <location>
        <begin position="1"/>
        <end position="45"/>
    </location>
</feature>
<feature type="domain" description="Ketosynthase family 3 (KS3)" evidence="11">
    <location>
        <begin position="48"/>
        <end position="473"/>
    </location>
</feature>
<dbReference type="InterPro" id="IPR011032">
    <property type="entry name" value="GroES-like_sf"/>
</dbReference>
<dbReference type="InterPro" id="IPR020843">
    <property type="entry name" value="ER"/>
</dbReference>
<dbReference type="PROSITE" id="PS52019">
    <property type="entry name" value="PKS_MFAS_DH"/>
    <property type="match status" value="1"/>
</dbReference>
<evidence type="ECO:0000256" key="2">
    <source>
        <dbReference type="ARBA" id="ARBA00022553"/>
    </source>
</evidence>
<dbReference type="PROSITE" id="PS00606">
    <property type="entry name" value="KS3_1"/>
    <property type="match status" value="1"/>
</dbReference>
<reference evidence="14" key="1">
    <citation type="submission" date="2017-03" db="EMBL/GenBank/DDBJ databases">
        <authorList>
            <person name="Sharma R."/>
            <person name="Thines M."/>
        </authorList>
    </citation>
    <scope>NUCLEOTIDE SEQUENCE [LARGE SCALE GENOMIC DNA]</scope>
</reference>
<dbReference type="InterPro" id="IPR049900">
    <property type="entry name" value="PKS_mFAS_DH"/>
</dbReference>
<organism evidence="13 14">
    <name type="scientific">Lasallia pustulata</name>
    <dbReference type="NCBI Taxonomy" id="136370"/>
    <lineage>
        <taxon>Eukaryota</taxon>
        <taxon>Fungi</taxon>
        <taxon>Dikarya</taxon>
        <taxon>Ascomycota</taxon>
        <taxon>Pezizomycotina</taxon>
        <taxon>Lecanoromycetes</taxon>
        <taxon>OSLEUM clade</taxon>
        <taxon>Umbilicariomycetidae</taxon>
        <taxon>Umbilicariales</taxon>
        <taxon>Umbilicariaceae</taxon>
        <taxon>Lasallia</taxon>
    </lineage>
</organism>
<dbReference type="SMART" id="SM00827">
    <property type="entry name" value="PKS_AT"/>
    <property type="match status" value="1"/>
</dbReference>
<dbReference type="Gene3D" id="3.30.70.3290">
    <property type="match status" value="1"/>
</dbReference>
<evidence type="ECO:0000256" key="5">
    <source>
        <dbReference type="ARBA" id="ARBA00023002"/>
    </source>
</evidence>
<dbReference type="InterPro" id="IPR013217">
    <property type="entry name" value="Methyltransf_12"/>
</dbReference>
<dbReference type="SMART" id="SM00825">
    <property type="entry name" value="PKS_KS"/>
    <property type="match status" value="1"/>
</dbReference>
<dbReference type="SUPFAM" id="SSF47336">
    <property type="entry name" value="ACP-like"/>
    <property type="match status" value="1"/>
</dbReference>
<evidence type="ECO:0000256" key="3">
    <source>
        <dbReference type="ARBA" id="ARBA00022679"/>
    </source>
</evidence>
<dbReference type="SMART" id="SM00829">
    <property type="entry name" value="PKS_ER"/>
    <property type="match status" value="1"/>
</dbReference>
<dbReference type="GO" id="GO:0006633">
    <property type="term" value="P:fatty acid biosynthetic process"/>
    <property type="evidence" value="ECO:0007669"/>
    <property type="project" value="InterPro"/>
</dbReference>
<dbReference type="SUPFAM" id="SSF50129">
    <property type="entry name" value="GroES-like"/>
    <property type="match status" value="1"/>
</dbReference>
<dbReference type="SMART" id="SM00823">
    <property type="entry name" value="PKS_PP"/>
    <property type="match status" value="1"/>
</dbReference>
<dbReference type="GO" id="GO:1901336">
    <property type="term" value="P:lactone biosynthetic process"/>
    <property type="evidence" value="ECO:0007669"/>
    <property type="project" value="UniProtKB-ARBA"/>
</dbReference>
<dbReference type="InterPro" id="IPR014031">
    <property type="entry name" value="Ketoacyl_synth_C"/>
</dbReference>
<dbReference type="Gene3D" id="3.40.366.10">
    <property type="entry name" value="Malonyl-Coenzyme A Acyl Carrier Protein, domain 2"/>
    <property type="match status" value="1"/>
</dbReference>
<dbReference type="CDD" id="cd05195">
    <property type="entry name" value="enoyl_red"/>
    <property type="match status" value="1"/>
</dbReference>
<dbReference type="SUPFAM" id="SSF52151">
    <property type="entry name" value="FabD/lysophospholipase-like"/>
    <property type="match status" value="1"/>
</dbReference>
<dbReference type="InterPro" id="IPR056501">
    <property type="entry name" value="NAD-bd_HRPKS_sdrA"/>
</dbReference>
<keyword evidence="14" id="KW-1185">Reference proteome</keyword>
<evidence type="ECO:0000259" key="10">
    <source>
        <dbReference type="PROSITE" id="PS50075"/>
    </source>
</evidence>
<dbReference type="InterPro" id="IPR020806">
    <property type="entry name" value="PKS_PP-bd"/>
</dbReference>
<dbReference type="InterPro" id="IPR014030">
    <property type="entry name" value="Ketoacyl_synth_N"/>
</dbReference>
<dbReference type="InterPro" id="IPR009081">
    <property type="entry name" value="PP-bd_ACP"/>
</dbReference>
<dbReference type="FunFam" id="3.40.50.720:FF:000209">
    <property type="entry name" value="Polyketide synthase Pks12"/>
    <property type="match status" value="1"/>
</dbReference>
<dbReference type="Pfam" id="PF23114">
    <property type="entry name" value="NAD-bd_HRPKS_sdrA"/>
    <property type="match status" value="1"/>
</dbReference>
<dbReference type="SUPFAM" id="SSF53901">
    <property type="entry name" value="Thiolase-like"/>
    <property type="match status" value="1"/>
</dbReference>
<accession>A0A1W5CT38</accession>
<dbReference type="Pfam" id="PF00698">
    <property type="entry name" value="Acyl_transf_1"/>
    <property type="match status" value="1"/>
</dbReference>
<dbReference type="InterPro" id="IPR020807">
    <property type="entry name" value="PKS_DH"/>
</dbReference>
<dbReference type="Pfam" id="PF02801">
    <property type="entry name" value="Ketoacyl-synt_C"/>
    <property type="match status" value="1"/>
</dbReference>
<dbReference type="PROSITE" id="PS00012">
    <property type="entry name" value="PHOSPHOPANTETHEINE"/>
    <property type="match status" value="1"/>
</dbReference>
<dbReference type="EMBL" id="FWEW01000204">
    <property type="protein sequence ID" value="SLM34026.1"/>
    <property type="molecule type" value="Genomic_DNA"/>
</dbReference>
<sequence length="2602" mass="285377">MSPTLNGGDGHQPNGNARLDGVHLNGNANGANGHMDGMAPQSSTQQSGFPVAIIGMSCKFPGDATSPEKLWELCAQGRSAWSEIPQSRFNQTAFYHPEHERMGMMNAKGAHFIQDDISLFDASFFNFSSEVASVMDPQIRLQLESVFEATENAGLPLHRLAGSKTSVTAGCFVHDYNDSLTRDPDTLPRTTLTGNGTAMISNRVSHFFDLRGPSMTVDTGCSTSLTALHLGCQSLRAGDADMSIVTAANMLINPDNFIILSSLGVLSADGKCFAWDDRANGYGRGEGIATLILKSLEEAIRDGDNVRAVIRETALNQDGKTPTITSPSTAAQEELIRECYRRAGLDPSQTPYVEAHMTGTLTGDPIEAKAIGSVFGAKRSPDCPVLVGSIKTNLGHMEATSGLAGVIKAVLAFEKGFIPPSLHLKNPNPAIDMQGWRVKVPTSLESWPEGLPRRASVNNFGYGGANAHAILDAFTNSGALAKVTNGHDLNGSRGVHQLPTSDKVNGATKAAHSEKSRIFLLSSKDSGVTQRMMSNLADHIHAKEDSNEELDLDSLAHTLGTRRSMFAWRAAVTASDSSELRQALQDPSRKPLHSRGEPRIGFVFNGQGAQWHAMGRELSVYPVFRQAMQEADQVLKGYGAAWSLIEELSRDEKTTRVHEPRLSQPLCVALQVSLFRLLESWNLSPSAVTSHSSGEIAAAYAAGALTFSEALGIVYFRGALAEKYQKSSATRGAMLAAGLGHGEASTYIQRIRTGKIVVACVNSPSSVTLSGDFDAIEEVEQMLTKDSIFARKLKVSSAYHSHHMIPMADEYLQCLKELIRPRKSRSAITYSSPVSGKVVEGTHSLGAENWVQNLTQPVLFSSALESMCLPSVATDGSTKADTLDILLEIGPHGALAGPIRQILKAPSLKDRSISYASCLTRGEDAVRTMQNMACSLICKGYPVNLDAVNFPVRRENLRILADLPSYPWNHSTKYWKEPRLNLAHRQRKHASHELLGRSVVGTNPLTPTWRHFLRATDLPWLRDHLVQSDIVFPGAGSISMAIEAMRQITDPSGKSIEGYKLRDVEIMNALVIPDTVEGIEVQLSFKQCNNKELDDQGWYEFHLYSTTQSDESWMQHSKGYIYIKPTSSASEAWSETLVESLGRSREIFKLPFKQNMDPDKIFTGLRALGIYHGPLFQNLLDIKTHDNYSLTTFRVRDVNAGLNEHLPQEHVLHPTTLDSVFQAAYPALDSDLYENAMVLPRSVSQMYVSEAIIRQGDHKFKALSEIHRQDKRGFHSSVSVTNADNNDFAPVLEVKGLFCQSVSRSLGVEKTSDDPQTCFKTLWHPDWTFLSTADIREPLTFAPDPQEISISKKLVRATFHFVHDAIAELNDEDVGSLEWHHKLLFEWMKTQDNLGTTGRLARGSASWAASSEGLKQLLFDEVSSTSVNGRLLCRMGRNLSEILKKKAAPLELMMEGKLLFEFYEQALRCNRSYIQVKKLVEHFAIKTPRGRILEIGGGTGGCTTSVLEALTGSVTNSDFRFAHYDFTDISSGFFEQAAKKFNTWSSMMSFKKLDIESDPISQSFEAGSYDLIIACQVLHATKAMKKTMSNVRKLLKPGGKLILVETTKDTVDVQLVFGTLPGWWLGAEEERKTGPNLSVESWKTILGETGFSGIDVEVGDCEDRENYSFSTILTTAVPQKPQYPETMSIICPRSISQPWLTSLRENLTNMTGIRTVVEDFGSIQADGKYCIILTEMLEPLLNQLDAAAFNALRQTLTTAKGALWVTSGGLIRGAKPQYGLQAGLLRTLRMEDAGKWLVSLDLEPAADPWTEEACSTIINIVSSSFDLNEAPDQIDCEFAVQDSKIHVSRIYEDADENRATAALAKVSEPEMREFVGSTTPLRMEVERTGFLDSLRFVEDKTANDPLPEDYIEIEPKAFGLNFRDVLISLGQIDGTILGYECSGVVTRLGSGTAESGLRVGDRVCAVMQGHFATQIRLHWTWAGRIPDETTFEEAASLPMVFITVYQSLYVTANLSEGESVLIHAATGGVGQAAIMLAQHRRAKIFVTVSTEAKRDFIVKNYGIPEDHIFSSRDDSFAAGVMAMTKGKGVDVVLNSLAGSLLKASWNCIASFGRFIEIGKRDIEQNKCLEMGPLRRAASFAAIDLDHLTRLRGSVVAKAMREVMHLFSGKFIRAVTPITQYPISEVTKAFRLMQSGKHLGKIVIVPRPGDMVKVFPAVKHVNFSPQHSYLIVGGLGGIGRSLARYMVQLQCKNLVMLSRSAESYPGVMAFAQDLEELGCKTFIRSCDVADESSLARVLQECRRSMPPIRGVVQGAMALHDSVFERMTFEQWKAATRPKTDATWNLHHQLPDLDFFVMLSSLTGVGGSSSQANYSAGSTFQDAFARYRRSQGLPAVSIDLGSVKGVGYVAETQGVVERLIKIGFEPIEEAQTMRIIESAMRNPIRSIDLSQVITGICAYDETMKVAWRHDRRFWPLQRNGALFAGENSRGKDPGSVSLDSLKDAIAAAGSFGDAVKCVTEALVRKVSEMFAIPSEEIDIASPMSRYGVDSLVAVEVRNWLAITARADASIFDVMQSPSLTALAGKVAEKSKYVADAGLKPSAGT</sequence>
<dbReference type="SMART" id="SM00822">
    <property type="entry name" value="PKS_KR"/>
    <property type="match status" value="1"/>
</dbReference>
<dbReference type="InterPro" id="IPR036291">
    <property type="entry name" value="NAD(P)-bd_dom_sf"/>
</dbReference>
<dbReference type="Pfam" id="PF08242">
    <property type="entry name" value="Methyltransf_12"/>
    <property type="match status" value="1"/>
</dbReference>
<dbReference type="Pfam" id="PF23297">
    <property type="entry name" value="ACP_SdgA_C"/>
    <property type="match status" value="1"/>
</dbReference>
<keyword evidence="5" id="KW-0560">Oxidoreductase</keyword>
<protein>
    <submittedName>
        <fullName evidence="13">Polyketide synthase</fullName>
    </submittedName>
</protein>
<dbReference type="InterPro" id="IPR016035">
    <property type="entry name" value="Acyl_Trfase/lysoPLipase"/>
</dbReference>
<feature type="region of interest" description="C-terminal hotdog fold" evidence="8">
    <location>
        <begin position="1153"/>
        <end position="1308"/>
    </location>
</feature>
<dbReference type="Pfam" id="PF08659">
    <property type="entry name" value="KR"/>
    <property type="match status" value="1"/>
</dbReference>
<dbReference type="SUPFAM" id="SSF53335">
    <property type="entry name" value="S-adenosyl-L-methionine-dependent methyltransferases"/>
    <property type="match status" value="1"/>
</dbReference>
<dbReference type="Gene3D" id="3.40.50.720">
    <property type="entry name" value="NAD(P)-binding Rossmann-like Domain"/>
    <property type="match status" value="2"/>
</dbReference>
<dbReference type="Gene3D" id="3.10.129.110">
    <property type="entry name" value="Polyketide synthase dehydratase"/>
    <property type="match status" value="1"/>
</dbReference>
<dbReference type="GO" id="GO:0016491">
    <property type="term" value="F:oxidoreductase activity"/>
    <property type="evidence" value="ECO:0007669"/>
    <property type="project" value="UniProtKB-KW"/>
</dbReference>
<evidence type="ECO:0000256" key="8">
    <source>
        <dbReference type="PROSITE-ProRule" id="PRU01363"/>
    </source>
</evidence>
<dbReference type="GO" id="GO:0004315">
    <property type="term" value="F:3-oxoacyl-[acyl-carrier-protein] synthase activity"/>
    <property type="evidence" value="ECO:0007669"/>
    <property type="project" value="InterPro"/>
</dbReference>
<feature type="active site" description="Proton acceptor; for dehydratase activity" evidence="8">
    <location>
        <position position="1024"/>
    </location>
</feature>
<evidence type="ECO:0000256" key="4">
    <source>
        <dbReference type="ARBA" id="ARBA00022857"/>
    </source>
</evidence>
<evidence type="ECO:0000313" key="14">
    <source>
        <dbReference type="Proteomes" id="UP000192927"/>
    </source>
</evidence>
<dbReference type="PANTHER" id="PTHR43775:SF29">
    <property type="entry name" value="ASPERFURANONE POLYKETIDE SYNTHASE AFOG-RELATED"/>
    <property type="match status" value="1"/>
</dbReference>
<feature type="domain" description="Carrier" evidence="10">
    <location>
        <begin position="2511"/>
        <end position="2588"/>
    </location>
</feature>
<keyword evidence="7" id="KW-0012">Acyltransferase</keyword>
<evidence type="ECO:0000313" key="13">
    <source>
        <dbReference type="EMBL" id="SLM34026.1"/>
    </source>
</evidence>
<keyword evidence="1" id="KW-0596">Phosphopantetheine</keyword>
<dbReference type="InterPro" id="IPR049551">
    <property type="entry name" value="PKS_DH_C"/>
</dbReference>
<dbReference type="InterPro" id="IPR014043">
    <property type="entry name" value="Acyl_transferase_dom"/>
</dbReference>
<dbReference type="InterPro" id="IPR042104">
    <property type="entry name" value="PKS_dehydratase_sf"/>
</dbReference>
<feature type="domain" description="PKS/mFAS DH" evidence="12">
    <location>
        <begin position="992"/>
        <end position="1308"/>
    </location>
</feature>
<dbReference type="InterPro" id="IPR032821">
    <property type="entry name" value="PKS_assoc"/>
</dbReference>
<dbReference type="InterPro" id="IPR050091">
    <property type="entry name" value="PKS_NRPS_Biosynth_Enz"/>
</dbReference>